<dbReference type="AlphaFoldDB" id="A0A917FKU9"/>
<protein>
    <submittedName>
        <fullName evidence="2">Uncharacterized protein</fullName>
    </submittedName>
</protein>
<evidence type="ECO:0000313" key="3">
    <source>
        <dbReference type="Proteomes" id="UP000605253"/>
    </source>
</evidence>
<feature type="chain" id="PRO_5038024484" evidence="1">
    <location>
        <begin position="25"/>
        <end position="559"/>
    </location>
</feature>
<evidence type="ECO:0000313" key="2">
    <source>
        <dbReference type="EMBL" id="GGF88658.1"/>
    </source>
</evidence>
<feature type="signal peptide" evidence="1">
    <location>
        <begin position="1"/>
        <end position="24"/>
    </location>
</feature>
<comment type="caution">
    <text evidence="2">The sequence shown here is derived from an EMBL/GenBank/DDBJ whole genome shotgun (WGS) entry which is preliminary data.</text>
</comment>
<accession>A0A917FKU9</accession>
<name>A0A917FKU9_9GAMM</name>
<sequence>MKSWKNVSLVCLIPLGFVVTLVQAQNGGKTLSNGVYVSDPVVPWVLDIDLRDITPEPPWQPGDPIQVVAEGLHSDGPTEQIIGWQDPALQQTGEGVSYPGQFLFAFEAHPPGNSNPPDTVGTVGPNHYISMVNPSRFAVWDKNGQNLVPEIALNSLWNGGSSPCQDGDGDPIVIYDQLADRWLLQEFDLTDNSFCIYVSQGPNPVTDGWYSYAFSAPNFPDYPQYGVWPDAYYVSTFESPNVSVYAFDRAAMLAGQAATYQRFATPHLIGSSPRVTRILPSDLDGTNLPPGVSPPNTFVRSVHEDMDNSNPVTRLEMWEFSVDWVTPANSSFTLAQTLSPQPFALLPCAPGVRDCVSQPGTSNKIDALYNRALRQLHYRVNNANAESMVLNQVVDVGGGVAGIRWWEIHRQGGSWTLRQDSTYSPDNTHRFMGSMAINSYGDIALGYSASSDTVYPSIRVTARGANDPLNQMTMDEMTLVPGVASITSSQRWGDYTSMDVDPADENVFWYVNQRVNSGNQRSVWVGAFRFVPPNGNYLIFKDGFEGDLIFKDGFEGMTP</sequence>
<gene>
    <name evidence="2" type="ORF">GCM10011365_07290</name>
</gene>
<proteinExistence type="predicted"/>
<reference evidence="2" key="2">
    <citation type="submission" date="2020-09" db="EMBL/GenBank/DDBJ databases">
        <authorList>
            <person name="Sun Q."/>
            <person name="Zhou Y."/>
        </authorList>
    </citation>
    <scope>NUCLEOTIDE SEQUENCE</scope>
    <source>
        <strain evidence="2">CGMCC 1.12181</strain>
    </source>
</reference>
<keyword evidence="1" id="KW-0732">Signal</keyword>
<organism evidence="2 3">
    <name type="scientific">Marinicella pacifica</name>
    <dbReference type="NCBI Taxonomy" id="1171543"/>
    <lineage>
        <taxon>Bacteria</taxon>
        <taxon>Pseudomonadati</taxon>
        <taxon>Pseudomonadota</taxon>
        <taxon>Gammaproteobacteria</taxon>
        <taxon>Lysobacterales</taxon>
        <taxon>Marinicellaceae</taxon>
        <taxon>Marinicella</taxon>
    </lineage>
</organism>
<dbReference type="EMBL" id="BMEO01000002">
    <property type="protein sequence ID" value="GGF88658.1"/>
    <property type="molecule type" value="Genomic_DNA"/>
</dbReference>
<dbReference type="RefSeq" id="WP_188364316.1">
    <property type="nucleotide sequence ID" value="NZ_BAABJF010000032.1"/>
</dbReference>
<dbReference type="Proteomes" id="UP000605253">
    <property type="component" value="Unassembled WGS sequence"/>
</dbReference>
<keyword evidence="3" id="KW-1185">Reference proteome</keyword>
<reference evidence="2" key="1">
    <citation type="journal article" date="2014" name="Int. J. Syst. Evol. Microbiol.">
        <title>Complete genome sequence of Corynebacterium casei LMG S-19264T (=DSM 44701T), isolated from a smear-ripened cheese.</title>
        <authorList>
            <consortium name="US DOE Joint Genome Institute (JGI-PGF)"/>
            <person name="Walter F."/>
            <person name="Albersmeier A."/>
            <person name="Kalinowski J."/>
            <person name="Ruckert C."/>
        </authorList>
    </citation>
    <scope>NUCLEOTIDE SEQUENCE</scope>
    <source>
        <strain evidence="2">CGMCC 1.12181</strain>
    </source>
</reference>
<evidence type="ECO:0000256" key="1">
    <source>
        <dbReference type="SAM" id="SignalP"/>
    </source>
</evidence>